<dbReference type="PANTHER" id="PTHR23272">
    <property type="entry name" value="BED FINGER-RELATED"/>
    <property type="match status" value="1"/>
</dbReference>
<proteinExistence type="predicted"/>
<reference evidence="1" key="1">
    <citation type="submission" date="2021-03" db="EMBL/GenBank/DDBJ databases">
        <title>Draft genome sequence of rust myrtle Austropuccinia psidii MF-1, a brazilian biotype.</title>
        <authorList>
            <person name="Quecine M.C."/>
            <person name="Pachon D.M.R."/>
            <person name="Bonatelli M.L."/>
            <person name="Correr F.H."/>
            <person name="Franceschini L.M."/>
            <person name="Leite T.F."/>
            <person name="Margarido G.R.A."/>
            <person name="Almeida C.A."/>
            <person name="Ferrarezi J.A."/>
            <person name="Labate C.A."/>
        </authorList>
    </citation>
    <scope>NUCLEOTIDE SEQUENCE</scope>
    <source>
        <strain evidence="1">MF-1</strain>
    </source>
</reference>
<evidence type="ECO:0000313" key="1">
    <source>
        <dbReference type="EMBL" id="MBW0481558.1"/>
    </source>
</evidence>
<name>A0A9Q3CEL7_9BASI</name>
<comment type="caution">
    <text evidence="1">The sequence shown here is derived from an EMBL/GenBank/DDBJ whole genome shotgun (WGS) entry which is preliminary data.</text>
</comment>
<keyword evidence="2" id="KW-1185">Reference proteome</keyword>
<evidence type="ECO:0000313" key="2">
    <source>
        <dbReference type="Proteomes" id="UP000765509"/>
    </source>
</evidence>
<protein>
    <recommendedName>
        <fullName evidence="3">BED-type domain-containing protein</fullName>
    </recommendedName>
</protein>
<dbReference type="OrthoDB" id="4837779at2759"/>
<gene>
    <name evidence="1" type="ORF">O181_021273</name>
</gene>
<organism evidence="1 2">
    <name type="scientific">Austropuccinia psidii MF-1</name>
    <dbReference type="NCBI Taxonomy" id="1389203"/>
    <lineage>
        <taxon>Eukaryota</taxon>
        <taxon>Fungi</taxon>
        <taxon>Dikarya</taxon>
        <taxon>Basidiomycota</taxon>
        <taxon>Pucciniomycotina</taxon>
        <taxon>Pucciniomycetes</taxon>
        <taxon>Pucciniales</taxon>
        <taxon>Sphaerophragmiaceae</taxon>
        <taxon>Austropuccinia</taxon>
    </lineage>
</organism>
<dbReference type="EMBL" id="AVOT02006438">
    <property type="protein sequence ID" value="MBW0481558.1"/>
    <property type="molecule type" value="Genomic_DNA"/>
</dbReference>
<accession>A0A9Q3CEL7</accession>
<sequence length="374" mass="42441">MAGIILEPSDSQIPNDCPPTPFYSFIPFLFLLHCKSDSSHSDFVFLTHFLFPPRLQIGLQSPITCHLPIFFLLPISSTHPSQPSSPDTNVATQPSTAEPINSLKQFWLWVYFSDTDEQYVHCNITNASGKTCIKKLKCNKTGITKAMSQHLNLSHRLTNPKSEALVKGKNLTLDKISQLASYLRQSPQRREKSIAMVNLVYDDTTSTNATTLLSHVCTRWNLTYDMLKRALSLREAYNQFFSPDNLQQYQLSSLEWDKVKVMVTFLQPLYEATVIVCASSYPTINQAVPLYLLLIKQIFESCEHYDVQQIEPAAHAMINKLSKYLQILILKPPAICASILDPRIKIKFFKSILYITQINLGTIWFIVSQASGNI</sequence>
<dbReference type="InterPro" id="IPR012337">
    <property type="entry name" value="RNaseH-like_sf"/>
</dbReference>
<dbReference type="Proteomes" id="UP000765509">
    <property type="component" value="Unassembled WGS sequence"/>
</dbReference>
<dbReference type="AlphaFoldDB" id="A0A9Q3CEL7"/>
<evidence type="ECO:0008006" key="3">
    <source>
        <dbReference type="Google" id="ProtNLM"/>
    </source>
</evidence>
<dbReference type="PANTHER" id="PTHR23272:SF161">
    <property type="entry name" value="ZINC FINGER BED DOMAIN-CONTAINING PROTEIN RICESLEEPER 1-LIKE"/>
    <property type="match status" value="1"/>
</dbReference>
<dbReference type="SUPFAM" id="SSF53098">
    <property type="entry name" value="Ribonuclease H-like"/>
    <property type="match status" value="1"/>
</dbReference>